<keyword evidence="6 19" id="KW-0964">Secreted</keyword>
<feature type="binding site" evidence="16">
    <location>
        <position position="124"/>
    </location>
    <ligand>
        <name>Ca(2+)</name>
        <dbReference type="ChEBI" id="CHEBI:29108"/>
        <label>1</label>
    </ligand>
</feature>
<keyword evidence="21" id="KW-0812">Transmembrane</keyword>
<evidence type="ECO:0000256" key="4">
    <source>
        <dbReference type="ARBA" id="ARBA00006873"/>
    </source>
</evidence>
<evidence type="ECO:0000256" key="6">
    <source>
        <dbReference type="ARBA" id="ARBA00022525"/>
    </source>
</evidence>
<evidence type="ECO:0000256" key="5">
    <source>
        <dbReference type="ARBA" id="ARBA00012313"/>
    </source>
</evidence>
<evidence type="ECO:0000256" key="2">
    <source>
        <dbReference type="ARBA" id="ARBA00002322"/>
    </source>
</evidence>
<dbReference type="PROSITE" id="PS00436">
    <property type="entry name" value="PEROXIDASE_2"/>
    <property type="match status" value="1"/>
</dbReference>
<evidence type="ECO:0000256" key="3">
    <source>
        <dbReference type="ARBA" id="ARBA00004116"/>
    </source>
</evidence>
<comment type="cofactor">
    <cofactor evidence="16 19">
        <name>heme b</name>
        <dbReference type="ChEBI" id="CHEBI:60344"/>
    </cofactor>
    <text evidence="16 19">Binds 1 heme b (iron(II)-protoporphyrin IX) group per subunit.</text>
</comment>
<dbReference type="GO" id="GO:0005773">
    <property type="term" value="C:vacuole"/>
    <property type="evidence" value="ECO:0007669"/>
    <property type="project" value="UniProtKB-SubCell"/>
</dbReference>
<evidence type="ECO:0000256" key="20">
    <source>
        <dbReference type="SAM" id="MobiDB-lite"/>
    </source>
</evidence>
<feature type="binding site" evidence="16">
    <location>
        <position position="138"/>
    </location>
    <ligand>
        <name>Ca(2+)</name>
        <dbReference type="ChEBI" id="CHEBI:29108"/>
        <label>1</label>
    </ligand>
</feature>
<keyword evidence="21" id="KW-1133">Transmembrane helix</keyword>
<evidence type="ECO:0000256" key="8">
    <source>
        <dbReference type="ARBA" id="ARBA00022617"/>
    </source>
</evidence>
<evidence type="ECO:0000259" key="22">
    <source>
        <dbReference type="PROSITE" id="PS50873"/>
    </source>
</evidence>
<evidence type="ECO:0000256" key="11">
    <source>
        <dbReference type="ARBA" id="ARBA00023002"/>
    </source>
</evidence>
<sequence length="405" mass="44948">MKMKLFHGTYIIHIIVSIFAIFSSILVTTYYPDSGIGRSLRSFVKSSPRNLTVSFSMKIPKKEDLKANPRDADRFLQENFYRESCPRAVKIVRNSMRRMYHAKSSIAPSLVRLVFHDCFIGGCDASVLLDSDKSFLSEKEAAPNLSLKGFDVIDSIKSELEEVCPGVVSCADIIVLAARESVELTGGPSYFLKTGRRDSMVAFKEAAGRELPAPTANLSTILSSFASRGFTPRETVALLGAHSIGITHCNFFQERLYNFSGTGKADPELNPRFLQDLKTKCPFAASTSSASPYAADSSTRSLHASNSQDMVNSNVDKVVDLSFDNEGGNDGFGVRYYKGLLHKKGVMFSDSQLMAKEETEKWVRQYASDKHRFRKDFSMAMTKLSNNQILTGNVGQVRIKCSKIH</sequence>
<keyword evidence="10" id="KW-0732">Signal</keyword>
<feature type="disulfide bond" evidence="18">
    <location>
        <begin position="249"/>
        <end position="281"/>
    </location>
</feature>
<evidence type="ECO:0000313" key="23">
    <source>
        <dbReference type="EMBL" id="EOA15534.1"/>
    </source>
</evidence>
<feature type="active site" description="Proton acceptor" evidence="14">
    <location>
        <position position="116"/>
    </location>
</feature>
<dbReference type="GO" id="GO:0005576">
    <property type="term" value="C:extracellular region"/>
    <property type="evidence" value="ECO:0007669"/>
    <property type="project" value="UniProtKB-SubCell"/>
</dbReference>
<dbReference type="PROSITE" id="PS00435">
    <property type="entry name" value="PEROXIDASE_1"/>
    <property type="match status" value="1"/>
</dbReference>
<feature type="transmembrane region" description="Helical" evidence="21">
    <location>
        <begin position="12"/>
        <end position="31"/>
    </location>
</feature>
<keyword evidence="21" id="KW-0472">Membrane</keyword>
<dbReference type="InterPro" id="IPR000823">
    <property type="entry name" value="Peroxidase_pln"/>
</dbReference>
<dbReference type="PANTHER" id="PTHR31517:SF48">
    <property type="entry name" value="PEROXIDASE 16-RELATED"/>
    <property type="match status" value="1"/>
</dbReference>
<evidence type="ECO:0000256" key="18">
    <source>
        <dbReference type="PIRSR" id="PIRSR600823-5"/>
    </source>
</evidence>
<keyword evidence="12 16" id="KW-0408">Iron</keyword>
<dbReference type="GO" id="GO:0006979">
    <property type="term" value="P:response to oxidative stress"/>
    <property type="evidence" value="ECO:0007669"/>
    <property type="project" value="UniProtKB-UniRule"/>
</dbReference>
<evidence type="ECO:0000256" key="12">
    <source>
        <dbReference type="ARBA" id="ARBA00023004"/>
    </source>
</evidence>
<dbReference type="Proteomes" id="UP000029121">
    <property type="component" value="Unassembled WGS sequence"/>
</dbReference>
<evidence type="ECO:0000256" key="10">
    <source>
        <dbReference type="ARBA" id="ARBA00022729"/>
    </source>
</evidence>
<dbReference type="eggNOG" id="ENOG502QSS8">
    <property type="taxonomic scope" value="Eukaryota"/>
</dbReference>
<feature type="domain" description="Plant heme peroxidase family profile" evidence="22">
    <location>
        <begin position="75"/>
        <end position="405"/>
    </location>
</feature>
<evidence type="ECO:0000256" key="16">
    <source>
        <dbReference type="PIRSR" id="PIRSR600823-3"/>
    </source>
</evidence>
<dbReference type="AlphaFoldDB" id="R0GFN6"/>
<feature type="region of interest" description="Disordered" evidence="20">
    <location>
        <begin position="287"/>
        <end position="307"/>
    </location>
</feature>
<dbReference type="EMBL" id="KB870811">
    <property type="protein sequence ID" value="EOA15534.1"/>
    <property type="molecule type" value="Genomic_DNA"/>
</dbReference>
<keyword evidence="13 18" id="KW-1015">Disulfide bond</keyword>
<feature type="site" description="Transition state stabilizer" evidence="17">
    <location>
        <position position="112"/>
    </location>
</feature>
<keyword evidence="11 19" id="KW-0560">Oxidoreductase</keyword>
<evidence type="ECO:0000256" key="19">
    <source>
        <dbReference type="RuleBase" id="RU362060"/>
    </source>
</evidence>
<dbReference type="KEGG" id="crb:17879449"/>
<feature type="binding site" evidence="16">
    <location>
        <position position="324"/>
    </location>
    <ligand>
        <name>Ca(2+)</name>
        <dbReference type="ChEBI" id="CHEBI:29108"/>
        <label>2</label>
    </ligand>
</feature>
<evidence type="ECO:0000256" key="14">
    <source>
        <dbReference type="PIRSR" id="PIRSR600823-1"/>
    </source>
</evidence>
<feature type="binding site" evidence="16">
    <location>
        <position position="117"/>
    </location>
    <ligand>
        <name>Ca(2+)</name>
        <dbReference type="ChEBI" id="CHEBI:29108"/>
        <label>1</label>
    </ligand>
</feature>
<dbReference type="InterPro" id="IPR019793">
    <property type="entry name" value="Peroxidases_heam-ligand_BS"/>
</dbReference>
<dbReference type="GO" id="GO:0042744">
    <property type="term" value="P:hydrogen peroxide catabolic process"/>
    <property type="evidence" value="ECO:0007669"/>
    <property type="project" value="UniProtKB-KW"/>
</dbReference>
<dbReference type="InterPro" id="IPR010255">
    <property type="entry name" value="Haem_peroxidase_sf"/>
</dbReference>
<comment type="catalytic activity">
    <reaction evidence="1 19">
        <text>2 a phenolic donor + H2O2 = 2 a phenolic radical donor + 2 H2O</text>
        <dbReference type="Rhea" id="RHEA:56136"/>
        <dbReference type="ChEBI" id="CHEBI:15377"/>
        <dbReference type="ChEBI" id="CHEBI:16240"/>
        <dbReference type="ChEBI" id="CHEBI:139520"/>
        <dbReference type="ChEBI" id="CHEBI:139521"/>
        <dbReference type="EC" id="1.11.1.7"/>
    </reaction>
</comment>
<feature type="binding site" evidence="16">
    <location>
        <position position="316"/>
    </location>
    <ligand>
        <name>Ca(2+)</name>
        <dbReference type="ChEBI" id="CHEBI:29108"/>
        <label>2</label>
    </ligand>
</feature>
<dbReference type="EC" id="1.11.1.7" evidence="5 19"/>
<comment type="function">
    <text evidence="2">Removal of H(2)O(2), oxidation of toxic reductants, biosynthesis and degradation of lignin, suberization, auxin catabolism, response to environmental stresses such as wounding, pathogen attack and oxidative stress. These functions might be dependent on each isozyme/isoform in each plant tissue.</text>
</comment>
<reference evidence="24" key="1">
    <citation type="journal article" date="2013" name="Nat. Genet.">
        <title>The Capsella rubella genome and the genomic consequences of rapid mating system evolution.</title>
        <authorList>
            <person name="Slotte T."/>
            <person name="Hazzouri K.M."/>
            <person name="Agren J.A."/>
            <person name="Koenig D."/>
            <person name="Maumus F."/>
            <person name="Guo Y.L."/>
            <person name="Steige K."/>
            <person name="Platts A.E."/>
            <person name="Escobar J.S."/>
            <person name="Newman L.K."/>
            <person name="Wang W."/>
            <person name="Mandakova T."/>
            <person name="Vello E."/>
            <person name="Smith L.M."/>
            <person name="Henz S.R."/>
            <person name="Steffen J."/>
            <person name="Takuno S."/>
            <person name="Brandvain Y."/>
            <person name="Coop G."/>
            <person name="Andolfatto P."/>
            <person name="Hu T.T."/>
            <person name="Blanchette M."/>
            <person name="Clark R.M."/>
            <person name="Quesneville H."/>
            <person name="Nordborg M."/>
            <person name="Gaut B.S."/>
            <person name="Lysak M.A."/>
            <person name="Jenkins J."/>
            <person name="Grimwood J."/>
            <person name="Chapman J."/>
            <person name="Prochnik S."/>
            <person name="Shu S."/>
            <person name="Rokhsar D."/>
            <person name="Schmutz J."/>
            <person name="Weigel D."/>
            <person name="Wright S.I."/>
        </authorList>
    </citation>
    <scope>NUCLEOTIDE SEQUENCE [LARGE SCALE GENOMIC DNA]</scope>
    <source>
        <strain evidence="24">cv. Monte Gargano</strain>
    </source>
</reference>
<comment type="similarity">
    <text evidence="19">Belongs to the peroxidase family. Classical plant (class III) peroxidase subfamily.</text>
</comment>
<dbReference type="GO" id="GO:0020037">
    <property type="term" value="F:heme binding"/>
    <property type="evidence" value="ECO:0007669"/>
    <property type="project" value="UniProtKB-UniRule"/>
</dbReference>
<dbReference type="InterPro" id="IPR019794">
    <property type="entry name" value="Peroxidases_AS"/>
</dbReference>
<comment type="subcellular location">
    <subcellularLocation>
        <location evidence="19">Secreted</location>
    </subcellularLocation>
    <subcellularLocation>
        <location evidence="3">Vacuole</location>
    </subcellularLocation>
</comment>
<accession>R0GFN6</accession>
<keyword evidence="16 19" id="KW-0106">Calcium</keyword>
<dbReference type="Gene3D" id="1.10.420.10">
    <property type="entry name" value="Peroxidase, domain 2"/>
    <property type="match status" value="1"/>
</dbReference>
<feature type="binding site" description="axial binding residue" evidence="16">
    <location>
        <position position="242"/>
    </location>
    <ligand>
        <name>heme b</name>
        <dbReference type="ChEBI" id="CHEBI:60344"/>
    </ligand>
    <ligandPart>
        <name>Fe</name>
        <dbReference type="ChEBI" id="CHEBI:18248"/>
    </ligandPart>
</feature>
<evidence type="ECO:0000256" key="21">
    <source>
        <dbReference type="SAM" id="Phobius"/>
    </source>
</evidence>
<dbReference type="PRINTS" id="PR00458">
    <property type="entry name" value="PEROXIDASE"/>
</dbReference>
<keyword evidence="19" id="KW-0376">Hydrogen peroxide</keyword>
<dbReference type="STRING" id="81985.R0GFN6"/>
<dbReference type="OrthoDB" id="2113341at2759"/>
<feature type="binding site" evidence="16">
    <location>
        <position position="122"/>
    </location>
    <ligand>
        <name>Ca(2+)</name>
        <dbReference type="ChEBI" id="CHEBI:29108"/>
        <label>1</label>
    </ligand>
</feature>
<evidence type="ECO:0000256" key="17">
    <source>
        <dbReference type="PIRSR" id="PIRSR600823-4"/>
    </source>
</evidence>
<keyword evidence="9 16" id="KW-0479">Metal-binding</keyword>
<evidence type="ECO:0000256" key="15">
    <source>
        <dbReference type="PIRSR" id="PIRSR600823-2"/>
    </source>
</evidence>
<dbReference type="SUPFAM" id="SSF48113">
    <property type="entry name" value="Heme-dependent peroxidases"/>
    <property type="match status" value="1"/>
</dbReference>
<evidence type="ECO:0000256" key="13">
    <source>
        <dbReference type="ARBA" id="ARBA00023157"/>
    </source>
</evidence>
<feature type="disulfide bond" evidence="18">
    <location>
        <begin position="118"/>
        <end position="123"/>
    </location>
</feature>
<keyword evidence="24" id="KW-1185">Reference proteome</keyword>
<evidence type="ECO:0000256" key="9">
    <source>
        <dbReference type="ARBA" id="ARBA00022723"/>
    </source>
</evidence>
<dbReference type="InterPro" id="IPR033905">
    <property type="entry name" value="Secretory_peroxidase"/>
</dbReference>
<dbReference type="Gene3D" id="1.10.520.10">
    <property type="match status" value="1"/>
</dbReference>
<protein>
    <recommendedName>
        <fullName evidence="5 19">Peroxidase</fullName>
        <ecNumber evidence="5 19">1.11.1.7</ecNumber>
    </recommendedName>
</protein>
<gene>
    <name evidence="23" type="ORF">CARUB_v10004951mg</name>
</gene>
<feature type="compositionally biased region" description="Low complexity" evidence="20">
    <location>
        <begin position="287"/>
        <end position="298"/>
    </location>
</feature>
<dbReference type="GO" id="GO:0140825">
    <property type="term" value="F:lactoperoxidase activity"/>
    <property type="evidence" value="ECO:0007669"/>
    <property type="project" value="UniProtKB-EC"/>
</dbReference>
<dbReference type="PROSITE" id="PS50873">
    <property type="entry name" value="PEROXIDASE_4"/>
    <property type="match status" value="1"/>
</dbReference>
<keyword evidence="7 19" id="KW-0575">Peroxidase</keyword>
<organism evidence="23 24">
    <name type="scientific">Capsella rubella</name>
    <dbReference type="NCBI Taxonomy" id="81985"/>
    <lineage>
        <taxon>Eukaryota</taxon>
        <taxon>Viridiplantae</taxon>
        <taxon>Streptophyta</taxon>
        <taxon>Embryophyta</taxon>
        <taxon>Tracheophyta</taxon>
        <taxon>Spermatophyta</taxon>
        <taxon>Magnoliopsida</taxon>
        <taxon>eudicotyledons</taxon>
        <taxon>Gunneridae</taxon>
        <taxon>Pentapetalae</taxon>
        <taxon>rosids</taxon>
        <taxon>malvids</taxon>
        <taxon>Brassicales</taxon>
        <taxon>Brassicaceae</taxon>
        <taxon>Camelineae</taxon>
        <taxon>Capsella</taxon>
    </lineage>
</organism>
<feature type="disulfide bond" evidence="18">
    <location>
        <begin position="85"/>
        <end position="164"/>
    </location>
</feature>
<dbReference type="PANTHER" id="PTHR31517">
    <property type="match status" value="1"/>
</dbReference>
<feature type="binding site" evidence="15">
    <location>
        <position position="212"/>
    </location>
    <ligand>
        <name>substrate</name>
    </ligand>
</feature>
<comment type="similarity">
    <text evidence="4">Belongs to the peroxidase family. Ascorbate peroxidase subfamily.</text>
</comment>
<keyword evidence="8 19" id="KW-0349">Heme</keyword>
<comment type="cofactor">
    <cofactor evidence="16 19">
        <name>Ca(2+)</name>
        <dbReference type="ChEBI" id="CHEBI:29108"/>
    </cofactor>
    <text evidence="16 19">Binds 2 calcium ions per subunit.</text>
</comment>
<name>R0GFN6_9BRAS</name>
<dbReference type="FunFam" id="1.10.520.10:FF:000010">
    <property type="entry name" value="Peroxidase"/>
    <property type="match status" value="1"/>
</dbReference>
<evidence type="ECO:0000313" key="24">
    <source>
        <dbReference type="Proteomes" id="UP000029121"/>
    </source>
</evidence>
<dbReference type="GO" id="GO:0046872">
    <property type="term" value="F:metal ion binding"/>
    <property type="evidence" value="ECO:0007669"/>
    <property type="project" value="UniProtKB-UniRule"/>
</dbReference>
<evidence type="ECO:0000256" key="1">
    <source>
        <dbReference type="ARBA" id="ARBA00000189"/>
    </source>
</evidence>
<dbReference type="InterPro" id="IPR002016">
    <property type="entry name" value="Haem_peroxidase"/>
</dbReference>
<proteinExistence type="inferred from homology"/>
<feature type="binding site" evidence="16">
    <location>
        <position position="126"/>
    </location>
    <ligand>
        <name>Ca(2+)</name>
        <dbReference type="ChEBI" id="CHEBI:29108"/>
        <label>1</label>
    </ligand>
</feature>
<dbReference type="CDD" id="cd00693">
    <property type="entry name" value="secretory_peroxidase"/>
    <property type="match status" value="1"/>
</dbReference>
<dbReference type="Pfam" id="PF00141">
    <property type="entry name" value="peroxidase"/>
    <property type="match status" value="1"/>
</dbReference>
<feature type="disulfide bond" evidence="18">
    <location>
        <begin position="170"/>
        <end position="401"/>
    </location>
</feature>
<dbReference type="PRINTS" id="PR00461">
    <property type="entry name" value="PLPEROXIDASE"/>
</dbReference>
<evidence type="ECO:0000256" key="7">
    <source>
        <dbReference type="ARBA" id="ARBA00022559"/>
    </source>
</evidence>